<evidence type="ECO:0000256" key="8">
    <source>
        <dbReference type="ARBA" id="ARBA00022989"/>
    </source>
</evidence>
<dbReference type="GO" id="GO:0005886">
    <property type="term" value="C:plasma membrane"/>
    <property type="evidence" value="ECO:0007669"/>
    <property type="project" value="UniProtKB-SubCell"/>
</dbReference>
<evidence type="ECO:0000256" key="6">
    <source>
        <dbReference type="ARBA" id="ARBA00022692"/>
    </source>
</evidence>
<keyword evidence="4 12" id="KW-0813">Transport</keyword>
<comment type="caution">
    <text evidence="14">The sequence shown here is derived from an EMBL/GenBank/DDBJ whole genome shotgun (WGS) entry which is preliminary data.</text>
</comment>
<dbReference type="GO" id="GO:0009306">
    <property type="term" value="P:protein secretion"/>
    <property type="evidence" value="ECO:0007669"/>
    <property type="project" value="UniProtKB-UniRule"/>
</dbReference>
<comment type="subcellular location">
    <subcellularLocation>
        <location evidence="1 12">Cell membrane</location>
        <topology evidence="1 12">Multi-pass membrane protein</topology>
    </subcellularLocation>
</comment>
<keyword evidence="8 12" id="KW-1133">Transmembrane helix</keyword>
<organism evidence="14 15">
    <name type="scientific">Polymorphobacter multimanifer</name>
    <dbReference type="NCBI Taxonomy" id="1070431"/>
    <lineage>
        <taxon>Bacteria</taxon>
        <taxon>Pseudomonadati</taxon>
        <taxon>Pseudomonadota</taxon>
        <taxon>Alphaproteobacteria</taxon>
        <taxon>Sphingomonadales</taxon>
        <taxon>Sphingosinicellaceae</taxon>
        <taxon>Polymorphobacter</taxon>
    </lineage>
</organism>
<protein>
    <recommendedName>
        <fullName evidence="3 12">Protein-export membrane protein SecG</fullName>
    </recommendedName>
</protein>
<dbReference type="PANTHER" id="PTHR34182:SF1">
    <property type="entry name" value="PROTEIN-EXPORT MEMBRANE PROTEIN SECG"/>
    <property type="match status" value="1"/>
</dbReference>
<evidence type="ECO:0000256" key="1">
    <source>
        <dbReference type="ARBA" id="ARBA00004651"/>
    </source>
</evidence>
<keyword evidence="7 12" id="KW-0653">Protein transport</keyword>
<evidence type="ECO:0000256" key="10">
    <source>
        <dbReference type="ARBA" id="ARBA00023136"/>
    </source>
</evidence>
<evidence type="ECO:0000256" key="12">
    <source>
        <dbReference type="RuleBase" id="RU365087"/>
    </source>
</evidence>
<dbReference type="AlphaFoldDB" id="A0A841L9J2"/>
<evidence type="ECO:0000256" key="2">
    <source>
        <dbReference type="ARBA" id="ARBA00008445"/>
    </source>
</evidence>
<keyword evidence="9 12" id="KW-0811">Translocation</keyword>
<proteinExistence type="inferred from homology"/>
<accession>A0A841L9J2</accession>
<gene>
    <name evidence="14" type="ORF">FHS79_003018</name>
</gene>
<evidence type="ECO:0000313" key="15">
    <source>
        <dbReference type="Proteomes" id="UP000538147"/>
    </source>
</evidence>
<evidence type="ECO:0000256" key="3">
    <source>
        <dbReference type="ARBA" id="ARBA00017876"/>
    </source>
</evidence>
<evidence type="ECO:0000256" key="7">
    <source>
        <dbReference type="ARBA" id="ARBA00022927"/>
    </source>
</evidence>
<keyword evidence="5 12" id="KW-1003">Cell membrane</keyword>
<dbReference type="PRINTS" id="PR01651">
    <property type="entry name" value="SECGEXPORT"/>
</dbReference>
<feature type="transmembrane region" description="Helical" evidence="12">
    <location>
        <begin position="51"/>
        <end position="73"/>
    </location>
</feature>
<keyword evidence="10 12" id="KW-0472">Membrane</keyword>
<sequence>MTTFLLVVHALIALALVTVILLQRSEGGGLGIGGGTGGGMVSVRGAANLLTRATTVLAVMFISTSILLAVLAAGTSKPRAVDTSLVPLGGAPTGAPLTAPGAQPILPGVPLGAPLTGAVPNAVTEAVPNAGANDVNGAAPAAPQPEPGGAPLAR</sequence>
<name>A0A841L9J2_9SPHN</name>
<evidence type="ECO:0000256" key="13">
    <source>
        <dbReference type="SAM" id="MobiDB-lite"/>
    </source>
</evidence>
<comment type="caution">
    <text evidence="12">Lacks conserved residue(s) required for the propagation of feature annotation.</text>
</comment>
<keyword evidence="6 12" id="KW-0812">Transmembrane</keyword>
<feature type="region of interest" description="Disordered" evidence="13">
    <location>
        <begin position="128"/>
        <end position="154"/>
    </location>
</feature>
<comment type="function">
    <text evidence="11 12">Involved in protein export. Participates in an early event of protein translocation.</text>
</comment>
<evidence type="ECO:0000256" key="4">
    <source>
        <dbReference type="ARBA" id="ARBA00022448"/>
    </source>
</evidence>
<dbReference type="PANTHER" id="PTHR34182">
    <property type="entry name" value="PROTEIN-EXPORT MEMBRANE PROTEIN SECG"/>
    <property type="match status" value="1"/>
</dbReference>
<dbReference type="InterPro" id="IPR004692">
    <property type="entry name" value="SecG"/>
</dbReference>
<evidence type="ECO:0000256" key="5">
    <source>
        <dbReference type="ARBA" id="ARBA00022475"/>
    </source>
</evidence>
<dbReference type="EMBL" id="JACIIV010000025">
    <property type="protein sequence ID" value="MBB6228826.1"/>
    <property type="molecule type" value="Genomic_DNA"/>
</dbReference>
<dbReference type="NCBIfam" id="TIGR00810">
    <property type="entry name" value="secG"/>
    <property type="match status" value="1"/>
</dbReference>
<reference evidence="14 15" key="1">
    <citation type="submission" date="2020-08" db="EMBL/GenBank/DDBJ databases">
        <title>Genomic Encyclopedia of Type Strains, Phase IV (KMG-IV): sequencing the most valuable type-strain genomes for metagenomic binning, comparative biology and taxonomic classification.</title>
        <authorList>
            <person name="Goeker M."/>
        </authorList>
    </citation>
    <scope>NUCLEOTIDE SEQUENCE [LARGE SCALE GENOMIC DNA]</scope>
    <source>
        <strain evidence="14 15">DSM 102189</strain>
    </source>
</reference>
<evidence type="ECO:0000313" key="14">
    <source>
        <dbReference type="EMBL" id="MBB6228826.1"/>
    </source>
</evidence>
<comment type="similarity">
    <text evidence="2 12">Belongs to the SecG family.</text>
</comment>
<dbReference type="GO" id="GO:0043952">
    <property type="term" value="P:protein transport by the Sec complex"/>
    <property type="evidence" value="ECO:0007669"/>
    <property type="project" value="TreeGrafter"/>
</dbReference>
<evidence type="ECO:0000256" key="11">
    <source>
        <dbReference type="ARBA" id="ARBA00025182"/>
    </source>
</evidence>
<dbReference type="GO" id="GO:0015450">
    <property type="term" value="F:protein-transporting ATPase activity"/>
    <property type="evidence" value="ECO:0007669"/>
    <property type="project" value="UniProtKB-UniRule"/>
</dbReference>
<dbReference type="GO" id="GO:0065002">
    <property type="term" value="P:intracellular protein transmembrane transport"/>
    <property type="evidence" value="ECO:0007669"/>
    <property type="project" value="TreeGrafter"/>
</dbReference>
<dbReference type="Pfam" id="PF03840">
    <property type="entry name" value="SecG"/>
    <property type="match status" value="1"/>
</dbReference>
<keyword evidence="15" id="KW-1185">Reference proteome</keyword>
<evidence type="ECO:0000256" key="9">
    <source>
        <dbReference type="ARBA" id="ARBA00023010"/>
    </source>
</evidence>
<dbReference type="RefSeq" id="WP_184201883.1">
    <property type="nucleotide sequence ID" value="NZ_BMOX01000070.1"/>
</dbReference>
<dbReference type="Proteomes" id="UP000538147">
    <property type="component" value="Unassembled WGS sequence"/>
</dbReference>